<keyword evidence="2" id="KW-1185">Reference proteome</keyword>
<dbReference type="EMBL" id="JBHSBC010000038">
    <property type="protein sequence ID" value="MFC3984790.1"/>
    <property type="molecule type" value="Genomic_DNA"/>
</dbReference>
<dbReference type="RefSeq" id="WP_352014958.1">
    <property type="nucleotide sequence ID" value="NZ_JBHSBC010000038.1"/>
</dbReference>
<name>A0ABV8FBD9_9ACTN</name>
<evidence type="ECO:0000313" key="2">
    <source>
        <dbReference type="Proteomes" id="UP001595698"/>
    </source>
</evidence>
<proteinExistence type="predicted"/>
<dbReference type="Proteomes" id="UP001595698">
    <property type="component" value="Unassembled WGS sequence"/>
</dbReference>
<evidence type="ECO:0000313" key="1">
    <source>
        <dbReference type="EMBL" id="MFC3984790.1"/>
    </source>
</evidence>
<gene>
    <name evidence="1" type="ORF">ACFOYY_32005</name>
</gene>
<accession>A0ABV8FBD9</accession>
<comment type="caution">
    <text evidence="1">The sequence shown here is derived from an EMBL/GenBank/DDBJ whole genome shotgun (WGS) entry which is preliminary data.</text>
</comment>
<reference evidence="2" key="1">
    <citation type="journal article" date="2019" name="Int. J. Syst. Evol. Microbiol.">
        <title>The Global Catalogue of Microorganisms (GCM) 10K type strain sequencing project: providing services to taxonomists for standard genome sequencing and annotation.</title>
        <authorList>
            <consortium name="The Broad Institute Genomics Platform"/>
            <consortium name="The Broad Institute Genome Sequencing Center for Infectious Disease"/>
            <person name="Wu L."/>
            <person name="Ma J."/>
        </authorList>
    </citation>
    <scope>NUCLEOTIDE SEQUENCE [LARGE SCALE GENOMIC DNA]</scope>
    <source>
        <strain evidence="2">TBRC 7912</strain>
    </source>
</reference>
<organism evidence="1 2">
    <name type="scientific">Streptosporangium jomthongense</name>
    <dbReference type="NCBI Taxonomy" id="1193683"/>
    <lineage>
        <taxon>Bacteria</taxon>
        <taxon>Bacillati</taxon>
        <taxon>Actinomycetota</taxon>
        <taxon>Actinomycetes</taxon>
        <taxon>Streptosporangiales</taxon>
        <taxon>Streptosporangiaceae</taxon>
        <taxon>Streptosporangium</taxon>
    </lineage>
</organism>
<protein>
    <submittedName>
        <fullName evidence="1">Uncharacterized protein</fullName>
    </submittedName>
</protein>
<sequence length="44" mass="4677">MTAITFDHTNTSYNLAHARCLAHAAALAYKDEADVTATVNGRVA</sequence>